<dbReference type="AlphaFoldDB" id="A0AAD4EEQ2"/>
<evidence type="ECO:0000259" key="1">
    <source>
        <dbReference type="Pfam" id="PF12770"/>
    </source>
</evidence>
<dbReference type="RefSeq" id="XP_041229133.1">
    <property type="nucleotide sequence ID" value="XM_041366529.1"/>
</dbReference>
<keyword evidence="3" id="KW-1185">Reference proteome</keyword>
<dbReference type="Pfam" id="PF13374">
    <property type="entry name" value="TPR_10"/>
    <property type="match status" value="1"/>
</dbReference>
<dbReference type="Pfam" id="PF12770">
    <property type="entry name" value="CHAT"/>
    <property type="match status" value="1"/>
</dbReference>
<evidence type="ECO:0000313" key="3">
    <source>
        <dbReference type="Proteomes" id="UP001195769"/>
    </source>
</evidence>
<proteinExistence type="predicted"/>
<dbReference type="EMBL" id="JABBWK010000012">
    <property type="protein sequence ID" value="KAG1903558.1"/>
    <property type="molecule type" value="Genomic_DNA"/>
</dbReference>
<dbReference type="Gene3D" id="1.25.40.10">
    <property type="entry name" value="Tetratricopeptide repeat domain"/>
    <property type="match status" value="1"/>
</dbReference>
<gene>
    <name evidence="2" type="ORF">F5891DRAFT_1185176</name>
</gene>
<comment type="caution">
    <text evidence="2">The sequence shown here is derived from an EMBL/GenBank/DDBJ whole genome shotgun (WGS) entry which is preliminary data.</text>
</comment>
<reference evidence="2" key="1">
    <citation type="journal article" date="2020" name="New Phytol.">
        <title>Comparative genomics reveals dynamic genome evolution in host specialist ectomycorrhizal fungi.</title>
        <authorList>
            <person name="Lofgren L.A."/>
            <person name="Nguyen N.H."/>
            <person name="Vilgalys R."/>
            <person name="Ruytinx J."/>
            <person name="Liao H.L."/>
            <person name="Branco S."/>
            <person name="Kuo A."/>
            <person name="LaButti K."/>
            <person name="Lipzen A."/>
            <person name="Andreopoulos W."/>
            <person name="Pangilinan J."/>
            <person name="Riley R."/>
            <person name="Hundley H."/>
            <person name="Na H."/>
            <person name="Barry K."/>
            <person name="Grigoriev I.V."/>
            <person name="Stajich J.E."/>
            <person name="Kennedy P.G."/>
        </authorList>
    </citation>
    <scope>NUCLEOTIDE SEQUENCE</scope>
    <source>
        <strain evidence="2">FC203</strain>
    </source>
</reference>
<dbReference type="InterPro" id="IPR024983">
    <property type="entry name" value="CHAT_dom"/>
</dbReference>
<dbReference type="GeneID" id="64660827"/>
<accession>A0AAD4EEQ2</accession>
<feature type="domain" description="CHAT" evidence="1">
    <location>
        <begin position="846"/>
        <end position="1093"/>
    </location>
</feature>
<sequence>MTSSWEGQSIIFEVVGGKKISVPSGRIPAGIYVSVNVDSKRCWKSAVRVLSSDSFVVWGDTVTLSPDVSPKLSVEIRASFELGRMLGRGELVGKLEVSWEGLLDRGDEPFESLVIADLSFPPIRGVCPSLTLKVASGIARANDGSVPFDSIDDCRIARDTDMGHIRLCDYMRGRGGVQILDDAMNYFELVLDQCPVDHPDHAAALTNLAWARLQGYIRKDLQGIYITTTLLCDALALRPRGHPDRPVSLYYLAEALIWRYSYHSITVDIFKAAQLCHELLSLCSEDTYLRSIAIGKNGVDYVIRACNNLPIDASDEDIYLRRIVLKLCPPGNQHNPSAIDKLAKAVKARFRQCGFDDLDRNVQLGREVVSMCPEGNPNRVTYLINFAVFLRNRFDHQGGSHDLDEVISLYEEALPLRPVGHEYHDASLDGLGRALLTRFNACNDIDDINRAAGLFRKALASCSPGRPNRDTKLNNLAAALITRHDKLHASEDLDEAIDLCRKSLLLLQQDDHPERHRNLFNLSMALCSRFAQTRKKKDVEEAIGLCQDSLVALPPLHADRYFSYKWLKEAYLSRYRILPNAVDLSLAVENFRLASNHPTQGFPERIKEAIQWARQSEFYEHESALEAYQTCLDLFNNHATQSSIILGRNTAIAIDSAQSLPMNATSCAIRRNDLQRGVELEEQGRDQQWSLACRLRAPLDDLKSINIPLAHRLSELSKSLSDARNSAGNADRDDADRAETEYKRLTTQWEAVVGEIRNLQGFSRFLLPPSYEDLQVAARHGPVIILNASEYSCNAIIVSASGKPHHVPFPSLTLTDLKMLKKHFTNVIRDTARMDSKEPRTALIALLRTIWDEIMLPIVNVLQQDLKLPSGSRIWLCPTAAFTSIPLHAAHPFRMNADRSGREPSLEDLYICSYTPTLSALIRARQTMTTRVTPSFAAIGQDQPGAGQGTVLAAVETELELVHKHVPPNVKFTHLSGDKATQAGALEALRCNTWVHLACHGKQDYEHPSNSRFVMRNKPLTLLDIVENDVPQAEFAFLSGCHAARGDEKTPDEVIHLAAGVQFSGFKSVVSTLWEVDDAVAKHVVEAFYENMFKDMDGGVMNCTKAAWALNKTTYAAKKKVLLEQRIGFIHIGL</sequence>
<dbReference type="Proteomes" id="UP001195769">
    <property type="component" value="Unassembled WGS sequence"/>
</dbReference>
<organism evidence="2 3">
    <name type="scientific">Suillus fuscotomentosus</name>
    <dbReference type="NCBI Taxonomy" id="1912939"/>
    <lineage>
        <taxon>Eukaryota</taxon>
        <taxon>Fungi</taxon>
        <taxon>Dikarya</taxon>
        <taxon>Basidiomycota</taxon>
        <taxon>Agaricomycotina</taxon>
        <taxon>Agaricomycetes</taxon>
        <taxon>Agaricomycetidae</taxon>
        <taxon>Boletales</taxon>
        <taxon>Suillineae</taxon>
        <taxon>Suillaceae</taxon>
        <taxon>Suillus</taxon>
    </lineage>
</organism>
<dbReference type="InterPro" id="IPR011990">
    <property type="entry name" value="TPR-like_helical_dom_sf"/>
</dbReference>
<evidence type="ECO:0000313" key="2">
    <source>
        <dbReference type="EMBL" id="KAG1903558.1"/>
    </source>
</evidence>
<protein>
    <submittedName>
        <fullName evidence="2">CHAT domain-containing protein</fullName>
    </submittedName>
</protein>
<name>A0AAD4EEQ2_9AGAM</name>